<gene>
    <name evidence="3" type="ORF">CLNEO_09380</name>
</gene>
<keyword evidence="4" id="KW-1185">Reference proteome</keyword>
<evidence type="ECO:0000256" key="2">
    <source>
        <dbReference type="SAM" id="Phobius"/>
    </source>
</evidence>
<feature type="transmembrane region" description="Helical" evidence="2">
    <location>
        <begin position="40"/>
        <end position="61"/>
    </location>
</feature>
<keyword evidence="2" id="KW-0812">Transmembrane</keyword>
<dbReference type="OrthoDB" id="9789229at2"/>
<evidence type="ECO:0000256" key="1">
    <source>
        <dbReference type="SAM" id="Coils"/>
    </source>
</evidence>
<organism evidence="3 4">
    <name type="scientific">Anaerotignum neopropionicum</name>
    <dbReference type="NCBI Taxonomy" id="36847"/>
    <lineage>
        <taxon>Bacteria</taxon>
        <taxon>Bacillati</taxon>
        <taxon>Bacillota</taxon>
        <taxon>Clostridia</taxon>
        <taxon>Lachnospirales</taxon>
        <taxon>Anaerotignaceae</taxon>
        <taxon>Anaerotignum</taxon>
    </lineage>
</organism>
<feature type="transmembrane region" description="Helical" evidence="2">
    <location>
        <begin position="12"/>
        <end position="28"/>
    </location>
</feature>
<feature type="transmembrane region" description="Helical" evidence="2">
    <location>
        <begin position="148"/>
        <end position="167"/>
    </location>
</feature>
<keyword evidence="2" id="KW-0472">Membrane</keyword>
<name>A0A136WGR8_9FIRM</name>
<dbReference type="PATRIC" id="fig|36847.3.peg.1100"/>
<accession>A0A136WGR8</accession>
<dbReference type="Proteomes" id="UP000070539">
    <property type="component" value="Unassembled WGS sequence"/>
</dbReference>
<comment type="caution">
    <text evidence="3">The sequence shown here is derived from an EMBL/GenBank/DDBJ whole genome shotgun (WGS) entry which is preliminary data.</text>
</comment>
<dbReference type="Pfam" id="PF06541">
    <property type="entry name" value="ABC_trans_CmpB"/>
    <property type="match status" value="1"/>
</dbReference>
<dbReference type="STRING" id="36847.CLNEO_09380"/>
<feature type="transmembrane region" description="Helical" evidence="2">
    <location>
        <begin position="67"/>
        <end position="88"/>
    </location>
</feature>
<dbReference type="EMBL" id="LRVM01000002">
    <property type="protein sequence ID" value="KXL53712.1"/>
    <property type="molecule type" value="Genomic_DNA"/>
</dbReference>
<feature type="coiled-coil region" evidence="1">
    <location>
        <begin position="200"/>
        <end position="234"/>
    </location>
</feature>
<protein>
    <recommendedName>
        <fullName evidence="5">ABC-transporter type IV</fullName>
    </recommendedName>
</protein>
<dbReference type="AlphaFoldDB" id="A0A136WGR8"/>
<reference evidence="3 4" key="1">
    <citation type="submission" date="2016-01" db="EMBL/GenBank/DDBJ databases">
        <title>Genome sequence of Clostridium neopropionicum X4, DSM-3847.</title>
        <authorList>
            <person name="Poehlein A."/>
            <person name="Beck M.H."/>
            <person name="Bengelsdorf F.R."/>
            <person name="Daniel R."/>
            <person name="Duerre P."/>
        </authorList>
    </citation>
    <scope>NUCLEOTIDE SEQUENCE [LARGE SCALE GENOMIC DNA]</scope>
    <source>
        <strain evidence="3 4">DSM-3847</strain>
    </source>
</reference>
<sequence length="270" mass="31304">MEYIIKEFLLFLTYSFIGWVCEVIYCSFPDKKFVNRGFLIGPYCPIYGFGALAVINILTPFSDNPIIVYFLAVIVTSLLEYVTGYLLERIYHLKWWDYSNYKLNIHGRVVLHNSLIFGGLSLIAIYFLNPILLNMINKLPLSMRYTSSLILLSIFLTDNIISTLNALKLNTNLSKLHMIADEIKETMSEEFFIKLKSIQSDEELSQIRVLTNKIDELNQKFNDISKQNKEFVKRVFAAFPNITSKLHKETLINLKAVNKMNTNKKNKKSN</sequence>
<keyword evidence="2" id="KW-1133">Transmembrane helix</keyword>
<proteinExistence type="predicted"/>
<keyword evidence="1" id="KW-0175">Coiled coil</keyword>
<dbReference type="InterPro" id="IPR010540">
    <property type="entry name" value="CmpB_TMEM229"/>
</dbReference>
<evidence type="ECO:0000313" key="4">
    <source>
        <dbReference type="Proteomes" id="UP000070539"/>
    </source>
</evidence>
<dbReference type="RefSeq" id="WP_014315038.1">
    <property type="nucleotide sequence ID" value="NZ_LRVM01000002.1"/>
</dbReference>
<evidence type="ECO:0000313" key="3">
    <source>
        <dbReference type="EMBL" id="KXL53712.1"/>
    </source>
</evidence>
<evidence type="ECO:0008006" key="5">
    <source>
        <dbReference type="Google" id="ProtNLM"/>
    </source>
</evidence>
<feature type="transmembrane region" description="Helical" evidence="2">
    <location>
        <begin position="109"/>
        <end position="128"/>
    </location>
</feature>